<keyword evidence="2" id="KW-0479">Metal-binding</keyword>
<evidence type="ECO:0000313" key="6">
    <source>
        <dbReference type="EMBL" id="ARO14858.1"/>
    </source>
</evidence>
<keyword evidence="4" id="KW-0460">Magnesium</keyword>
<sequence>MFKSLWVNFIAPMLRRPARFQVAALCWRVNAGAFEVLLITSLTTHRWIVPKGWPKNGRDSAAVALEEAWEEAGISPVGAGPTRIGQYHYVKRMRGNVPVRTEVDVYAIEVRTLLETYPEAGRRERRWVSPDEAARLVDEPELKALLRDSASVVAHA</sequence>
<organism evidence="6 7">
    <name type="scientific">Ketogulonicigenium robustum</name>
    <dbReference type="NCBI Taxonomy" id="92947"/>
    <lineage>
        <taxon>Bacteria</taxon>
        <taxon>Pseudomonadati</taxon>
        <taxon>Pseudomonadota</taxon>
        <taxon>Alphaproteobacteria</taxon>
        <taxon>Rhodobacterales</taxon>
        <taxon>Roseobacteraceae</taxon>
        <taxon>Ketogulonicigenium</taxon>
    </lineage>
</organism>
<dbReference type="InterPro" id="IPR015797">
    <property type="entry name" value="NUDIX_hydrolase-like_dom_sf"/>
</dbReference>
<dbReference type="STRING" id="92947.BVG79_01512"/>
<evidence type="ECO:0000256" key="1">
    <source>
        <dbReference type="ARBA" id="ARBA00001946"/>
    </source>
</evidence>
<evidence type="ECO:0000313" key="7">
    <source>
        <dbReference type="Proteomes" id="UP000242447"/>
    </source>
</evidence>
<dbReference type="Pfam" id="PF00293">
    <property type="entry name" value="NUDIX"/>
    <property type="match status" value="1"/>
</dbReference>
<feature type="domain" description="Nudix hydrolase" evidence="5">
    <location>
        <begin position="19"/>
        <end position="150"/>
    </location>
</feature>
<evidence type="ECO:0000256" key="2">
    <source>
        <dbReference type="ARBA" id="ARBA00022723"/>
    </source>
</evidence>
<dbReference type="InterPro" id="IPR047198">
    <property type="entry name" value="DDP-like_NUDIX"/>
</dbReference>
<dbReference type="Proteomes" id="UP000242447">
    <property type="component" value="Chromosome"/>
</dbReference>
<dbReference type="RefSeq" id="WP_085786339.1">
    <property type="nucleotide sequence ID" value="NZ_CP019937.1"/>
</dbReference>
<comment type="cofactor">
    <cofactor evidence="1">
        <name>Mg(2+)</name>
        <dbReference type="ChEBI" id="CHEBI:18420"/>
    </cofactor>
</comment>
<dbReference type="GO" id="GO:0005737">
    <property type="term" value="C:cytoplasm"/>
    <property type="evidence" value="ECO:0007669"/>
    <property type="project" value="TreeGrafter"/>
</dbReference>
<dbReference type="PANTHER" id="PTHR12629">
    <property type="entry name" value="DIPHOSPHOINOSITOL POLYPHOSPHATE PHOSPHOHYDROLASE"/>
    <property type="match status" value="1"/>
</dbReference>
<dbReference type="SUPFAM" id="SSF55811">
    <property type="entry name" value="Nudix"/>
    <property type="match status" value="1"/>
</dbReference>
<dbReference type="GO" id="GO:0016462">
    <property type="term" value="F:pyrophosphatase activity"/>
    <property type="evidence" value="ECO:0007669"/>
    <property type="project" value="InterPro"/>
</dbReference>
<keyword evidence="3 6" id="KW-0378">Hydrolase</keyword>
<name>A0A1W6P029_9RHOB</name>
<evidence type="ECO:0000256" key="3">
    <source>
        <dbReference type="ARBA" id="ARBA00022801"/>
    </source>
</evidence>
<dbReference type="PROSITE" id="PS51462">
    <property type="entry name" value="NUDIX"/>
    <property type="match status" value="1"/>
</dbReference>
<reference evidence="6 7" key="1">
    <citation type="submission" date="2017-02" db="EMBL/GenBank/DDBJ databases">
        <title>Ketogulonicigenium robustum SPU B003 Genome sequencing and assembly.</title>
        <authorList>
            <person name="Li Y."/>
            <person name="Liu L."/>
            <person name="Wang C."/>
            <person name="Zhang M."/>
            <person name="Zhang T."/>
            <person name="Zhang Y."/>
        </authorList>
    </citation>
    <scope>NUCLEOTIDE SEQUENCE [LARGE SCALE GENOMIC DNA]</scope>
    <source>
        <strain evidence="6 7">SPU_B003</strain>
    </source>
</reference>
<dbReference type="KEGG" id="kro:BVG79_01512"/>
<keyword evidence="7" id="KW-1185">Reference proteome</keyword>
<evidence type="ECO:0000259" key="5">
    <source>
        <dbReference type="PROSITE" id="PS51462"/>
    </source>
</evidence>
<proteinExistence type="predicted"/>
<dbReference type="CDD" id="cd04666">
    <property type="entry name" value="NUDIX_DIPP2_like_Nudt4"/>
    <property type="match status" value="1"/>
</dbReference>
<dbReference type="EMBL" id="CP019937">
    <property type="protein sequence ID" value="ARO14858.1"/>
    <property type="molecule type" value="Genomic_DNA"/>
</dbReference>
<evidence type="ECO:0000256" key="4">
    <source>
        <dbReference type="ARBA" id="ARBA00022842"/>
    </source>
</evidence>
<accession>A0A1W6P029</accession>
<protein>
    <submittedName>
        <fullName evidence="6">Hydrolase, NUDIX family protein</fullName>
    </submittedName>
</protein>
<dbReference type="GO" id="GO:0046872">
    <property type="term" value="F:metal ion binding"/>
    <property type="evidence" value="ECO:0007669"/>
    <property type="project" value="UniProtKB-KW"/>
</dbReference>
<dbReference type="OrthoDB" id="7066910at2"/>
<dbReference type="InterPro" id="IPR000086">
    <property type="entry name" value="NUDIX_hydrolase_dom"/>
</dbReference>
<gene>
    <name evidence="6" type="ORF">BVG79_01512</name>
</gene>
<dbReference type="AlphaFoldDB" id="A0A1W6P029"/>
<dbReference type="PANTHER" id="PTHR12629:SF0">
    <property type="entry name" value="DIPHOSPHOINOSITOL-POLYPHOSPHATE DIPHOSPHATASE"/>
    <property type="match status" value="1"/>
</dbReference>
<dbReference type="Gene3D" id="3.90.79.10">
    <property type="entry name" value="Nucleoside Triphosphate Pyrophosphohydrolase"/>
    <property type="match status" value="1"/>
</dbReference>